<dbReference type="GO" id="GO:0000462">
    <property type="term" value="P:maturation of SSU-rRNA from tricistronic rRNA transcript (SSU-rRNA, 5.8S rRNA, LSU-rRNA)"/>
    <property type="evidence" value="ECO:0007669"/>
    <property type="project" value="InterPro"/>
</dbReference>
<accession>A0A9P6U7M8</accession>
<dbReference type="Pfam" id="PF08640">
    <property type="entry name" value="U3_assoc_6"/>
    <property type="match status" value="1"/>
</dbReference>
<feature type="region of interest" description="Disordered" evidence="6">
    <location>
        <begin position="242"/>
        <end position="281"/>
    </location>
</feature>
<evidence type="ECO:0000313" key="9">
    <source>
        <dbReference type="Proteomes" id="UP000807716"/>
    </source>
</evidence>
<evidence type="ECO:0000256" key="6">
    <source>
        <dbReference type="SAM" id="MobiDB-lite"/>
    </source>
</evidence>
<dbReference type="PANTHER" id="PTHR23271:SF1">
    <property type="entry name" value="U3 SMALL NUCLEOLAR RNA-ASSOCIATED PROTEIN 6 HOMOLOG"/>
    <property type="match status" value="1"/>
</dbReference>
<reference evidence="8" key="1">
    <citation type="journal article" date="2020" name="Fungal Divers.">
        <title>Resolving the Mortierellaceae phylogeny through synthesis of multi-gene phylogenetics and phylogenomics.</title>
        <authorList>
            <person name="Vandepol N."/>
            <person name="Liber J."/>
            <person name="Desiro A."/>
            <person name="Na H."/>
            <person name="Kennedy M."/>
            <person name="Barry K."/>
            <person name="Grigoriev I.V."/>
            <person name="Miller A.N."/>
            <person name="O'Donnell K."/>
            <person name="Stajich J.E."/>
            <person name="Bonito G."/>
        </authorList>
    </citation>
    <scope>NUCLEOTIDE SEQUENCE</scope>
    <source>
        <strain evidence="8">BC1065</strain>
    </source>
</reference>
<evidence type="ECO:0000256" key="2">
    <source>
        <dbReference type="ARBA" id="ARBA00010734"/>
    </source>
</evidence>
<dbReference type="OrthoDB" id="28112at2759"/>
<comment type="caution">
    <text evidence="8">The sequence shown here is derived from an EMBL/GenBank/DDBJ whole genome shotgun (WGS) entry which is preliminary data.</text>
</comment>
<dbReference type="Gene3D" id="1.25.40.10">
    <property type="entry name" value="Tetratricopeptide repeat domain"/>
    <property type="match status" value="2"/>
</dbReference>
<name>A0A9P6U7M8_9FUNG</name>
<comment type="similarity">
    <text evidence="2">Belongs to the UTP6 family.</text>
</comment>
<feature type="domain" description="U3 small nucleolar RNA-associated protein 6 N-terminal" evidence="7">
    <location>
        <begin position="9"/>
        <end position="91"/>
    </location>
</feature>
<dbReference type="GO" id="GO:0030515">
    <property type="term" value="F:snoRNA binding"/>
    <property type="evidence" value="ECO:0007669"/>
    <property type="project" value="InterPro"/>
</dbReference>
<dbReference type="SUPFAM" id="SSF48452">
    <property type="entry name" value="TPR-like"/>
    <property type="match status" value="1"/>
</dbReference>
<dbReference type="InterPro" id="IPR011990">
    <property type="entry name" value="TPR-like_helical_dom_sf"/>
</dbReference>
<evidence type="ECO:0000256" key="3">
    <source>
        <dbReference type="ARBA" id="ARBA00022552"/>
    </source>
</evidence>
<comment type="subcellular location">
    <subcellularLocation>
        <location evidence="1">Nucleus</location>
        <location evidence="1">Nucleolus</location>
    </subcellularLocation>
</comment>
<dbReference type="EMBL" id="JAAAJB010000147">
    <property type="protein sequence ID" value="KAG0264111.1"/>
    <property type="molecule type" value="Genomic_DNA"/>
</dbReference>
<dbReference type="InterPro" id="IPR013949">
    <property type="entry name" value="Utp6"/>
</dbReference>
<keyword evidence="5" id="KW-0539">Nucleus</keyword>
<keyword evidence="3" id="KW-0698">rRNA processing</keyword>
<organism evidence="8 9">
    <name type="scientific">Actinomortierella ambigua</name>
    <dbReference type="NCBI Taxonomy" id="1343610"/>
    <lineage>
        <taxon>Eukaryota</taxon>
        <taxon>Fungi</taxon>
        <taxon>Fungi incertae sedis</taxon>
        <taxon>Mucoromycota</taxon>
        <taxon>Mortierellomycotina</taxon>
        <taxon>Mortierellomycetes</taxon>
        <taxon>Mortierellales</taxon>
        <taxon>Mortierellaceae</taxon>
        <taxon>Actinomortierella</taxon>
    </lineage>
</organism>
<feature type="region of interest" description="Disordered" evidence="6">
    <location>
        <begin position="697"/>
        <end position="732"/>
    </location>
</feature>
<dbReference type="Proteomes" id="UP000807716">
    <property type="component" value="Unassembled WGS sequence"/>
</dbReference>
<dbReference type="PANTHER" id="PTHR23271">
    <property type="entry name" value="HEPATOCELLULAR CARCINOMA-ASSOCIATED ANTIGEN 66"/>
    <property type="match status" value="1"/>
</dbReference>
<sequence>MADTVRFYMEEMLPEIRDLEQKGIFSKVELASIIKKREKFEYALKRRITKKADFLRYIEYEMNLEALRKKRRARMISDTKQSISDYAGPRRIFFIYKRCLTKFHGDISIWLQYISYAKTNSATRMLSKIFAQALQLHPSNAKLWILAAAWEWEENANIVAARTLLQRAIRLNTTTQSLWHEYFRLELVYIAKILARRQILGIDASASDKNTEDDTMDVDEEANTDNMIMLPTVTGEEFAAFKPDADDEDAKEGKEGKGKGKKASSKKSKQKKETATLTPEKAEALKTETNPVLRGDVAMIVYNNGIKEIPSDFGFRKGFLDIANSFIKPRPLQEDSIRIIYDSIAEDFSSLPEARALVARRPIDDAGVDTEGYAIAVAESVKEFWKACDEGKAEMWEKFVENMGAEHQKTQEENLKLYFSKTIDRIFAQAAKRKIHSEKLYLLQVNWIMTSSDLPAEQVAKKALDVLAKGVQQHPESAELSVQQIRLCKTLDKAEQMSRLPAIFLGALKMHKEIFNIWREYIAFLMAAYKDDDMTKEQVEDALTEAIRITTTLLPQVTVERMQVDLIKRNVARWYLEWIKDVEGLDGLRRVYRQMMLKSLPDATFFLSCIELEKKLAEESSDKKDSDKAILALYDKAIQSDPKNEDIHLSHLKYLNDTHQIEKANSAIWRASKAVADSDAFTQRYRDMLEGRWEEPKFEAMDLEVDYSDEENEDDDNDDDAEEEEEDEAMEE</sequence>
<dbReference type="InterPro" id="IPR055347">
    <property type="entry name" value="UTP6_N"/>
</dbReference>
<evidence type="ECO:0000313" key="8">
    <source>
        <dbReference type="EMBL" id="KAG0264111.1"/>
    </source>
</evidence>
<dbReference type="AlphaFoldDB" id="A0A9P6U7M8"/>
<dbReference type="SMART" id="SM00386">
    <property type="entry name" value="HAT"/>
    <property type="match status" value="7"/>
</dbReference>
<evidence type="ECO:0000256" key="1">
    <source>
        <dbReference type="ARBA" id="ARBA00004604"/>
    </source>
</evidence>
<dbReference type="GO" id="GO:0032040">
    <property type="term" value="C:small-subunit processome"/>
    <property type="evidence" value="ECO:0007669"/>
    <property type="project" value="TreeGrafter"/>
</dbReference>
<evidence type="ECO:0000259" key="7">
    <source>
        <dbReference type="Pfam" id="PF08640"/>
    </source>
</evidence>
<feature type="compositionally biased region" description="Basic residues" evidence="6">
    <location>
        <begin position="259"/>
        <end position="270"/>
    </location>
</feature>
<protein>
    <submittedName>
        <fullName evidence="8">U3 snoRNP protein</fullName>
    </submittedName>
</protein>
<evidence type="ECO:0000256" key="4">
    <source>
        <dbReference type="ARBA" id="ARBA00022737"/>
    </source>
</evidence>
<proteinExistence type="inferred from homology"/>
<evidence type="ECO:0000256" key="5">
    <source>
        <dbReference type="ARBA" id="ARBA00023242"/>
    </source>
</evidence>
<gene>
    <name evidence="8" type="primary">UTP6</name>
    <name evidence="8" type="ORF">DFQ27_001405</name>
</gene>
<feature type="compositionally biased region" description="Acidic residues" evidence="6">
    <location>
        <begin position="701"/>
        <end position="732"/>
    </location>
</feature>
<dbReference type="GO" id="GO:0034388">
    <property type="term" value="C:Pwp2p-containing subcomplex of 90S preribosome"/>
    <property type="evidence" value="ECO:0007669"/>
    <property type="project" value="TreeGrafter"/>
</dbReference>
<keyword evidence="4" id="KW-0677">Repeat</keyword>
<keyword evidence="9" id="KW-1185">Reference proteome</keyword>
<dbReference type="InterPro" id="IPR003107">
    <property type="entry name" value="HAT"/>
</dbReference>